<evidence type="ECO:0000313" key="3">
    <source>
        <dbReference type="Proteomes" id="UP000095553"/>
    </source>
</evidence>
<evidence type="ECO:0000313" key="4">
    <source>
        <dbReference type="Proteomes" id="UP001644750"/>
    </source>
</evidence>
<proteinExistence type="predicted"/>
<name>A0A173TH55_ANAHA</name>
<organism evidence="1 3">
    <name type="scientific">Anaerostipes hadrus</name>
    <dbReference type="NCBI Taxonomy" id="649756"/>
    <lineage>
        <taxon>Bacteria</taxon>
        <taxon>Bacillati</taxon>
        <taxon>Bacillota</taxon>
        <taxon>Clostridia</taxon>
        <taxon>Lachnospirales</taxon>
        <taxon>Lachnospiraceae</taxon>
        <taxon>Anaerostipes</taxon>
    </lineage>
</organism>
<dbReference type="EMBL" id="CYXY01000011">
    <property type="protein sequence ID" value="CUN01225.1"/>
    <property type="molecule type" value="Genomic_DNA"/>
</dbReference>
<reference evidence="2 4" key="2">
    <citation type="journal article" date="2020" name="Cell Host Microbe">
        <title>Functional and Genomic Variation between Human-Derived Isolates of Lachnospiraceae Reveals Inter- and Intra-Species Diversity.</title>
        <authorList>
            <person name="Sorbara M.T."/>
            <person name="Littmann E.R."/>
            <person name="Fontana E."/>
            <person name="Moody T.U."/>
            <person name="Kohout C.E."/>
            <person name="Gjonbalaj M."/>
            <person name="Eaton V."/>
            <person name="Seok R."/>
            <person name="Leiner I.M."/>
            <person name="Pamer E.G."/>
        </authorList>
    </citation>
    <scope>NUCLEOTIDE SEQUENCE [LARGE SCALE GENOMIC DNA]</scope>
    <source>
        <strain evidence="2 4">MSK.14.57</strain>
    </source>
</reference>
<reference evidence="1 3" key="1">
    <citation type="submission" date="2015-09" db="EMBL/GenBank/DDBJ databases">
        <authorList>
            <consortium name="Pathogen Informatics"/>
        </authorList>
    </citation>
    <scope>NUCLEOTIDE SEQUENCE [LARGE SCALE GENOMIC DNA]</scope>
    <source>
        <strain evidence="1 3">2789STDY5834959</strain>
    </source>
</reference>
<dbReference type="Proteomes" id="UP001644750">
    <property type="component" value="Unassembled WGS sequence"/>
</dbReference>
<dbReference type="EMBL" id="JAAITB010000032">
    <property type="protein sequence ID" value="NSJ80503.1"/>
    <property type="molecule type" value="Genomic_DNA"/>
</dbReference>
<dbReference type="Proteomes" id="UP000095553">
    <property type="component" value="Unassembled WGS sequence"/>
</dbReference>
<evidence type="ECO:0000313" key="2">
    <source>
        <dbReference type="EMBL" id="NSJ80503.1"/>
    </source>
</evidence>
<protein>
    <submittedName>
        <fullName evidence="1">Uncharacterized protein</fullName>
    </submittedName>
</protein>
<accession>A0A173TH55</accession>
<dbReference type="RefSeq" id="WP_055072980.1">
    <property type="nucleotide sequence ID" value="NZ_BAABYN010000001.1"/>
</dbReference>
<evidence type="ECO:0000313" key="1">
    <source>
        <dbReference type="EMBL" id="CUN01225.1"/>
    </source>
</evidence>
<keyword evidence="4" id="KW-1185">Reference proteome</keyword>
<dbReference type="AlphaFoldDB" id="A0A173TH55"/>
<sequence length="182" mass="21300">MKKQARDIAKTSNGKVVLVAADELKVTSSFYGSIFAEKEKINGKTEYSKIPISLLEVGGSKKNVTFYLDVDQAEYLYEFAKSFGDCSYSSCKKNEAQKLKRTLLVRRQSFYNNQPKKYPWYLEIEVTKNEKKEKSCINMTDEGFFTFMNRIHRFIDCFVTAYSTNIMKMKFNNEQNWKQNKN</sequence>
<gene>
    <name evidence="1" type="ORF">ERS852571_01970</name>
    <name evidence="2" type="ORF">G5A72_13125</name>
</gene>
<reference evidence="2" key="3">
    <citation type="submission" date="2020-02" db="EMBL/GenBank/DDBJ databases">
        <authorList>
            <person name="Littmann E."/>
            <person name="Sorbara M."/>
        </authorList>
    </citation>
    <scope>NUCLEOTIDE SEQUENCE</scope>
    <source>
        <strain evidence="2">MSK.14.57</strain>
    </source>
</reference>